<feature type="region of interest" description="Disordered" evidence="1">
    <location>
        <begin position="22"/>
        <end position="43"/>
    </location>
</feature>
<protein>
    <submittedName>
        <fullName evidence="2">Uncharacterized protein</fullName>
    </submittedName>
</protein>
<dbReference type="AlphaFoldDB" id="A0AAW2FXL5"/>
<feature type="compositionally biased region" description="Basic residues" evidence="1">
    <location>
        <begin position="22"/>
        <end position="38"/>
    </location>
</feature>
<gene>
    <name evidence="2" type="ORF">PUN28_008085</name>
</gene>
<sequence length="134" mass="15825">MQMPLNICNLSETVVKAAYNRSVKKKKEKKRKKKKRREHSNTSDIIVNCKHLWRLENGGDGRAKGGNCTAKALPQLRRLTPWEFLRQFETSRTVCTFLALIIDRYAAREMRKVRRRFTGAKATFRRCRYSTKFE</sequence>
<dbReference type="EMBL" id="JADYXP020000007">
    <property type="protein sequence ID" value="KAL0120183.1"/>
    <property type="molecule type" value="Genomic_DNA"/>
</dbReference>
<evidence type="ECO:0000313" key="3">
    <source>
        <dbReference type="Proteomes" id="UP001430953"/>
    </source>
</evidence>
<reference evidence="2 3" key="1">
    <citation type="submission" date="2023-03" db="EMBL/GenBank/DDBJ databases">
        <title>High recombination rates correlate with genetic variation in Cardiocondyla obscurior ants.</title>
        <authorList>
            <person name="Errbii M."/>
        </authorList>
    </citation>
    <scope>NUCLEOTIDE SEQUENCE [LARGE SCALE GENOMIC DNA]</scope>
    <source>
        <strain evidence="2">Alpha-2009</strain>
        <tissue evidence="2">Whole body</tissue>
    </source>
</reference>
<evidence type="ECO:0000256" key="1">
    <source>
        <dbReference type="SAM" id="MobiDB-lite"/>
    </source>
</evidence>
<evidence type="ECO:0000313" key="2">
    <source>
        <dbReference type="EMBL" id="KAL0120183.1"/>
    </source>
</evidence>
<dbReference type="Proteomes" id="UP001430953">
    <property type="component" value="Unassembled WGS sequence"/>
</dbReference>
<keyword evidence="3" id="KW-1185">Reference proteome</keyword>
<proteinExistence type="predicted"/>
<organism evidence="2 3">
    <name type="scientific">Cardiocondyla obscurior</name>
    <dbReference type="NCBI Taxonomy" id="286306"/>
    <lineage>
        <taxon>Eukaryota</taxon>
        <taxon>Metazoa</taxon>
        <taxon>Ecdysozoa</taxon>
        <taxon>Arthropoda</taxon>
        <taxon>Hexapoda</taxon>
        <taxon>Insecta</taxon>
        <taxon>Pterygota</taxon>
        <taxon>Neoptera</taxon>
        <taxon>Endopterygota</taxon>
        <taxon>Hymenoptera</taxon>
        <taxon>Apocrita</taxon>
        <taxon>Aculeata</taxon>
        <taxon>Formicoidea</taxon>
        <taxon>Formicidae</taxon>
        <taxon>Myrmicinae</taxon>
        <taxon>Cardiocondyla</taxon>
    </lineage>
</organism>
<comment type="caution">
    <text evidence="2">The sequence shown here is derived from an EMBL/GenBank/DDBJ whole genome shotgun (WGS) entry which is preliminary data.</text>
</comment>
<accession>A0AAW2FXL5</accession>
<name>A0AAW2FXL5_9HYME</name>